<keyword evidence="3" id="KW-0808">Transferase</keyword>
<accession>A0A420WHZ1</accession>
<evidence type="ECO:0000259" key="2">
    <source>
        <dbReference type="PROSITE" id="PS51186"/>
    </source>
</evidence>
<dbReference type="SUPFAM" id="SSF55729">
    <property type="entry name" value="Acyl-CoA N-acyltransferases (Nat)"/>
    <property type="match status" value="1"/>
</dbReference>
<feature type="region of interest" description="Disordered" evidence="1">
    <location>
        <begin position="72"/>
        <end position="100"/>
    </location>
</feature>
<dbReference type="InterPro" id="IPR000182">
    <property type="entry name" value="GNAT_dom"/>
</dbReference>
<dbReference type="PROSITE" id="PS51186">
    <property type="entry name" value="GNAT"/>
    <property type="match status" value="1"/>
</dbReference>
<dbReference type="Pfam" id="PF00583">
    <property type="entry name" value="Acetyltransf_1"/>
    <property type="match status" value="1"/>
</dbReference>
<gene>
    <name evidence="3" type="ORF">BCL74_2563</name>
</gene>
<organism evidence="3 4">
    <name type="scientific">Oceanibaculum indicum</name>
    <dbReference type="NCBI Taxonomy" id="526216"/>
    <lineage>
        <taxon>Bacteria</taxon>
        <taxon>Pseudomonadati</taxon>
        <taxon>Pseudomonadota</taxon>
        <taxon>Alphaproteobacteria</taxon>
        <taxon>Rhodospirillales</taxon>
        <taxon>Oceanibaculaceae</taxon>
        <taxon>Oceanibaculum</taxon>
    </lineage>
</organism>
<dbReference type="InterPro" id="IPR016181">
    <property type="entry name" value="Acyl_CoA_acyltransferase"/>
</dbReference>
<comment type="caution">
    <text evidence="3">The sequence shown here is derived from an EMBL/GenBank/DDBJ whole genome shotgun (WGS) entry which is preliminary data.</text>
</comment>
<dbReference type="RefSeq" id="WP_008944393.1">
    <property type="nucleotide sequence ID" value="NZ_RBIG01000002.1"/>
</dbReference>
<dbReference type="Gene3D" id="3.40.630.30">
    <property type="match status" value="1"/>
</dbReference>
<name>A0A420WHZ1_9PROT</name>
<reference evidence="3 4" key="1">
    <citation type="submission" date="2018-10" db="EMBL/GenBank/DDBJ databases">
        <title>Comparative analysis of microorganisms from saline springs in Andes Mountain Range, Colombia.</title>
        <authorList>
            <person name="Rubin E."/>
        </authorList>
    </citation>
    <scope>NUCLEOTIDE SEQUENCE [LARGE SCALE GENOMIC DNA]</scope>
    <source>
        <strain evidence="3 4">USBA 36</strain>
    </source>
</reference>
<evidence type="ECO:0000313" key="4">
    <source>
        <dbReference type="Proteomes" id="UP000277424"/>
    </source>
</evidence>
<feature type="domain" description="N-acetyltransferase" evidence="2">
    <location>
        <begin position="55"/>
        <end position="219"/>
    </location>
</feature>
<dbReference type="Proteomes" id="UP000277424">
    <property type="component" value="Unassembled WGS sequence"/>
</dbReference>
<evidence type="ECO:0000313" key="3">
    <source>
        <dbReference type="EMBL" id="RKQ70613.1"/>
    </source>
</evidence>
<dbReference type="AlphaFoldDB" id="A0A420WHZ1"/>
<dbReference type="GO" id="GO:0016747">
    <property type="term" value="F:acyltransferase activity, transferring groups other than amino-acyl groups"/>
    <property type="evidence" value="ECO:0007669"/>
    <property type="project" value="InterPro"/>
</dbReference>
<dbReference type="CDD" id="cd04301">
    <property type="entry name" value="NAT_SF"/>
    <property type="match status" value="1"/>
</dbReference>
<dbReference type="OrthoDB" id="9799154at2"/>
<feature type="compositionally biased region" description="Basic and acidic residues" evidence="1">
    <location>
        <begin position="84"/>
        <end position="100"/>
    </location>
</feature>
<dbReference type="EMBL" id="RBIG01000002">
    <property type="protein sequence ID" value="RKQ70613.1"/>
    <property type="molecule type" value="Genomic_DNA"/>
</dbReference>
<protein>
    <submittedName>
        <fullName evidence="3">Acetyltransferase (GNAT) family protein</fullName>
    </submittedName>
</protein>
<proteinExistence type="predicted"/>
<sequence>MSDSGQQHILSVRVAELDDAFGVARVQLRSLVGKPVPDDAFEDFADVRAAAFWGEVIESTNNMVLVAVLAPPPQPQPQTAPASSEKKPSEKKGKAPKDKPAEETIVGFIAFGPPRSEEDAALDAEIYAIHADPGHRRQGVGRRLLASAFKAMAAVGQLSVRAWAPSDNEPAESFYLRFGAAPGQRAALQIGGVFGEEEVPETAYDWIDVRRVIPRLDNPLDRPHHRSSEEN</sequence>
<evidence type="ECO:0000256" key="1">
    <source>
        <dbReference type="SAM" id="MobiDB-lite"/>
    </source>
</evidence>